<dbReference type="InterPro" id="IPR011033">
    <property type="entry name" value="PRC_barrel-like_sf"/>
</dbReference>
<evidence type="ECO:0000313" key="1">
    <source>
        <dbReference type="EMBL" id="OGC81934.1"/>
    </source>
</evidence>
<comment type="caution">
    <text evidence="1">The sequence shown here is derived from an EMBL/GenBank/DDBJ whole genome shotgun (WGS) entry which is preliminary data.</text>
</comment>
<accession>A0A1F4XK10</accession>
<name>A0A1F4XK10_9BACT</name>
<sequence length="177" mass="20005">MKKNYSTTIHLPVVSVANEAIVAIPHNFVIDWSDFHIAALWVKIGWTKKKLLLWQDVLEISNGWYIQSEEALSNEEELIRLQPVLEKAFTLKGSLCKTLSGMYVGKVSDFTFDVETGQILKLMIVNRAIQALVRELMLPVSAVKKVEERVIIVEDLDKPITIKETTAKVPIPSPSYV</sequence>
<organism evidence="1 2">
    <name type="scientific">Candidatus Abawacabacteria bacterium RBG_16_42_10</name>
    <dbReference type="NCBI Taxonomy" id="1817814"/>
    <lineage>
        <taxon>Bacteria</taxon>
        <taxon>Candidatus Abawacaibacteriota</taxon>
    </lineage>
</organism>
<evidence type="ECO:0000313" key="2">
    <source>
        <dbReference type="Proteomes" id="UP000177614"/>
    </source>
</evidence>
<proteinExistence type="predicted"/>
<dbReference type="AlphaFoldDB" id="A0A1F4XK10"/>
<dbReference type="STRING" id="1817814.A2V81_03600"/>
<dbReference type="Gene3D" id="2.30.30.240">
    <property type="entry name" value="PRC-barrel domain"/>
    <property type="match status" value="1"/>
</dbReference>
<reference evidence="1 2" key="1">
    <citation type="journal article" date="2016" name="Nat. Commun.">
        <title>Thousands of microbial genomes shed light on interconnected biogeochemical processes in an aquifer system.</title>
        <authorList>
            <person name="Anantharaman K."/>
            <person name="Brown C.T."/>
            <person name="Hug L.A."/>
            <person name="Sharon I."/>
            <person name="Castelle C.J."/>
            <person name="Probst A.J."/>
            <person name="Thomas B.C."/>
            <person name="Singh A."/>
            <person name="Wilkins M.J."/>
            <person name="Karaoz U."/>
            <person name="Brodie E.L."/>
            <person name="Williams K.H."/>
            <person name="Hubbard S.S."/>
            <person name="Banfield J.F."/>
        </authorList>
    </citation>
    <scope>NUCLEOTIDE SEQUENCE [LARGE SCALE GENOMIC DNA]</scope>
</reference>
<dbReference type="Proteomes" id="UP000177614">
    <property type="component" value="Unassembled WGS sequence"/>
</dbReference>
<gene>
    <name evidence="1" type="ORF">A2V81_03600</name>
</gene>
<evidence type="ECO:0008006" key="3">
    <source>
        <dbReference type="Google" id="ProtNLM"/>
    </source>
</evidence>
<dbReference type="EMBL" id="MEWR01000014">
    <property type="protein sequence ID" value="OGC81934.1"/>
    <property type="molecule type" value="Genomic_DNA"/>
</dbReference>
<protein>
    <recommendedName>
        <fullName evidence="3">PRC-barrel domain-containing protein</fullName>
    </recommendedName>
</protein>
<dbReference type="SUPFAM" id="SSF50346">
    <property type="entry name" value="PRC-barrel domain"/>
    <property type="match status" value="1"/>
</dbReference>